<dbReference type="Gene3D" id="2.40.33.20">
    <property type="entry name" value="PK beta-barrel domain-like"/>
    <property type="match status" value="1"/>
</dbReference>
<comment type="caution">
    <text evidence="2">The sequence shown here is derived from an EMBL/GenBank/DDBJ whole genome shotgun (WGS) entry which is preliminary data.</text>
</comment>
<dbReference type="EMBL" id="AAMT01000025">
    <property type="protein sequence ID" value="EAQ10772.1"/>
    <property type="molecule type" value="Genomic_DNA"/>
</dbReference>
<dbReference type="Pfam" id="PF03473">
    <property type="entry name" value="MOSC"/>
    <property type="match status" value="1"/>
</dbReference>
<dbReference type="InterPro" id="IPR011037">
    <property type="entry name" value="Pyrv_Knase-like_insert_dom_sf"/>
</dbReference>
<dbReference type="GO" id="GO:0030170">
    <property type="term" value="F:pyridoxal phosphate binding"/>
    <property type="evidence" value="ECO:0007669"/>
    <property type="project" value="InterPro"/>
</dbReference>
<organism evidence="2 3">
    <name type="scientific">Maritimibacter alkaliphilus HTCC2654</name>
    <dbReference type="NCBI Taxonomy" id="314271"/>
    <lineage>
        <taxon>Bacteria</taxon>
        <taxon>Pseudomonadati</taxon>
        <taxon>Pseudomonadota</taxon>
        <taxon>Alphaproteobacteria</taxon>
        <taxon>Rhodobacterales</taxon>
        <taxon>Roseobacteraceae</taxon>
        <taxon>Maritimibacter</taxon>
    </lineage>
</organism>
<dbReference type="RefSeq" id="WP_008329536.1">
    <property type="nucleotide sequence ID" value="NZ_CH902578.1"/>
</dbReference>
<dbReference type="PROSITE" id="PS51340">
    <property type="entry name" value="MOSC"/>
    <property type="match status" value="1"/>
</dbReference>
<dbReference type="eggNOG" id="ENOG502ZBJY">
    <property type="taxonomic scope" value="Bacteria"/>
</dbReference>
<proteinExistence type="predicted"/>
<evidence type="ECO:0000259" key="1">
    <source>
        <dbReference type="PROSITE" id="PS51340"/>
    </source>
</evidence>
<dbReference type="GO" id="GO:0003824">
    <property type="term" value="F:catalytic activity"/>
    <property type="evidence" value="ECO:0007669"/>
    <property type="project" value="InterPro"/>
</dbReference>
<dbReference type="HOGENOM" id="CLU_115757_0_0_5"/>
<name>A3VLT7_9RHOB</name>
<dbReference type="GO" id="GO:0030151">
    <property type="term" value="F:molybdenum ion binding"/>
    <property type="evidence" value="ECO:0007669"/>
    <property type="project" value="InterPro"/>
</dbReference>
<dbReference type="STRING" id="314271.RB2654_05607"/>
<sequence>MTMSEYFDEAPYAARITWLGHVADRAAALASEGQAQAVLTYGGIEGEDHGGVTRPACSRVSILHPRDTQIRNTRQLTILAAEQIDEIARNMGLDQFDPAWIGVSMVVEGIPDFSYVPPSSRLQTPDGATLTIDMVNHPCTLSGRSVERFAPGYGPKFKPAAVDLRGVTAWVEREGTLTVGDEIRLFVPKQRGWRPGV</sequence>
<evidence type="ECO:0000313" key="2">
    <source>
        <dbReference type="EMBL" id="EAQ10772.1"/>
    </source>
</evidence>
<dbReference type="InterPro" id="IPR005302">
    <property type="entry name" value="MoCF_Sase_C"/>
</dbReference>
<dbReference type="PANTHER" id="PTHR36930">
    <property type="entry name" value="METAL-SULFUR CLUSTER BIOSYNTHESIS PROTEINS YUAD-RELATED"/>
    <property type="match status" value="1"/>
</dbReference>
<dbReference type="SUPFAM" id="SSF50800">
    <property type="entry name" value="PK beta-barrel domain-like"/>
    <property type="match status" value="1"/>
</dbReference>
<evidence type="ECO:0000313" key="3">
    <source>
        <dbReference type="Proteomes" id="UP000002931"/>
    </source>
</evidence>
<keyword evidence="3" id="KW-1185">Reference proteome</keyword>
<protein>
    <submittedName>
        <fullName evidence="2">MOSC domain protein</fullName>
    </submittedName>
</protein>
<reference evidence="2 3" key="1">
    <citation type="journal article" date="2010" name="J. Bacteriol.">
        <title>Genome sequences of Pelagibaca bermudensis HTCC2601T and Maritimibacter alkaliphilus HTCC2654T, the type strains of two marine Roseobacter genera.</title>
        <authorList>
            <person name="Thrash J.C."/>
            <person name="Cho J.C."/>
            <person name="Ferriera S."/>
            <person name="Johnson J."/>
            <person name="Vergin K.L."/>
            <person name="Giovannoni S.J."/>
        </authorList>
    </citation>
    <scope>NUCLEOTIDE SEQUENCE [LARGE SCALE GENOMIC DNA]</scope>
    <source>
        <strain evidence="2 3">HTCC2654</strain>
    </source>
</reference>
<gene>
    <name evidence="2" type="ORF">RB2654_05607</name>
</gene>
<dbReference type="InterPro" id="IPR052716">
    <property type="entry name" value="MOSC_domain"/>
</dbReference>
<feature type="domain" description="MOSC" evidence="1">
    <location>
        <begin position="8"/>
        <end position="186"/>
    </location>
</feature>
<dbReference type="PANTHER" id="PTHR36930:SF1">
    <property type="entry name" value="MOSC DOMAIN-CONTAINING PROTEIN"/>
    <property type="match status" value="1"/>
</dbReference>
<dbReference type="AlphaFoldDB" id="A3VLT7"/>
<dbReference type="Proteomes" id="UP000002931">
    <property type="component" value="Unassembled WGS sequence"/>
</dbReference>
<accession>A3VLT7</accession>